<name>A0A6J4TVU9_9ACTN</name>
<dbReference type="EMBL" id="CADCVS010000521">
    <property type="protein sequence ID" value="CAA9533040.1"/>
    <property type="molecule type" value="Genomic_DNA"/>
</dbReference>
<gene>
    <name evidence="2" type="ORF">AVDCRST_MAG30-3962</name>
</gene>
<reference evidence="2" key="1">
    <citation type="submission" date="2020-02" db="EMBL/GenBank/DDBJ databases">
        <authorList>
            <person name="Meier V. D."/>
        </authorList>
    </citation>
    <scope>NUCLEOTIDE SEQUENCE</scope>
    <source>
        <strain evidence="2">AVDCRST_MAG30</strain>
    </source>
</reference>
<feature type="compositionally biased region" description="Low complexity" evidence="1">
    <location>
        <begin position="8"/>
        <end position="34"/>
    </location>
</feature>
<feature type="non-terminal residue" evidence="2">
    <location>
        <position position="1"/>
    </location>
</feature>
<evidence type="ECO:0000313" key="2">
    <source>
        <dbReference type="EMBL" id="CAA9533040.1"/>
    </source>
</evidence>
<feature type="non-terminal residue" evidence="2">
    <location>
        <position position="34"/>
    </location>
</feature>
<evidence type="ECO:0000256" key="1">
    <source>
        <dbReference type="SAM" id="MobiDB-lite"/>
    </source>
</evidence>
<proteinExistence type="predicted"/>
<accession>A0A6J4TVU9</accession>
<dbReference type="AlphaFoldDB" id="A0A6J4TVU9"/>
<organism evidence="2">
    <name type="scientific">uncultured Solirubrobacteraceae bacterium</name>
    <dbReference type="NCBI Taxonomy" id="1162706"/>
    <lineage>
        <taxon>Bacteria</taxon>
        <taxon>Bacillati</taxon>
        <taxon>Actinomycetota</taxon>
        <taxon>Thermoleophilia</taxon>
        <taxon>Solirubrobacterales</taxon>
        <taxon>Solirubrobacteraceae</taxon>
        <taxon>environmental samples</taxon>
    </lineage>
</organism>
<sequence>CRLPPPRSGSASPAASSTTPRTAIRTAASPPARR</sequence>
<feature type="region of interest" description="Disordered" evidence="1">
    <location>
        <begin position="1"/>
        <end position="34"/>
    </location>
</feature>
<protein>
    <submittedName>
        <fullName evidence="2">Rubredoxin</fullName>
    </submittedName>
</protein>